<keyword evidence="2" id="KW-1185">Reference proteome</keyword>
<evidence type="ECO:0000313" key="1">
    <source>
        <dbReference type="EMBL" id="CAH1432738.1"/>
    </source>
</evidence>
<proteinExistence type="predicted"/>
<sequence length="238" mass="27358">MKLDVVLEYQEVLFRGLWQRNRSCRRGWLMEVIVAVSGQVRVGFYITGGSQQLEGWNVFRFGSTSSVDSHEQQKRKQRHLDAYAFGADKVAADYLEKHDHDLIYTTRSYIKSSVGIHNRSRRIPSLLQLMITATTIAAAAYILIQHQQIERTNNLPSIALKLKTSVKPTCDDEQPQTVHKMFSHSFFNFKLLLIIGLICDMRNGQRKNHGWFKVNRCGGEISKSYRSVLVITKLNDLI</sequence>
<protein>
    <submittedName>
        <fullName evidence="1">Uncharacterized protein</fullName>
    </submittedName>
</protein>
<dbReference type="EMBL" id="CAKMRJ010003334">
    <property type="protein sequence ID" value="CAH1432738.1"/>
    <property type="molecule type" value="Genomic_DNA"/>
</dbReference>
<reference evidence="1 2" key="1">
    <citation type="submission" date="2022-01" db="EMBL/GenBank/DDBJ databases">
        <authorList>
            <person name="Xiong W."/>
            <person name="Schranz E."/>
        </authorList>
    </citation>
    <scope>NUCLEOTIDE SEQUENCE [LARGE SCALE GENOMIC DNA]</scope>
</reference>
<gene>
    <name evidence="1" type="ORF">LVIROSA_LOCUS19371</name>
</gene>
<evidence type="ECO:0000313" key="2">
    <source>
        <dbReference type="Proteomes" id="UP001157418"/>
    </source>
</evidence>
<organism evidence="1 2">
    <name type="scientific">Lactuca virosa</name>
    <dbReference type="NCBI Taxonomy" id="75947"/>
    <lineage>
        <taxon>Eukaryota</taxon>
        <taxon>Viridiplantae</taxon>
        <taxon>Streptophyta</taxon>
        <taxon>Embryophyta</taxon>
        <taxon>Tracheophyta</taxon>
        <taxon>Spermatophyta</taxon>
        <taxon>Magnoliopsida</taxon>
        <taxon>eudicotyledons</taxon>
        <taxon>Gunneridae</taxon>
        <taxon>Pentapetalae</taxon>
        <taxon>asterids</taxon>
        <taxon>campanulids</taxon>
        <taxon>Asterales</taxon>
        <taxon>Asteraceae</taxon>
        <taxon>Cichorioideae</taxon>
        <taxon>Cichorieae</taxon>
        <taxon>Lactucinae</taxon>
        <taxon>Lactuca</taxon>
    </lineage>
</organism>
<dbReference type="AlphaFoldDB" id="A0AAU9N6V0"/>
<comment type="caution">
    <text evidence="1">The sequence shown here is derived from an EMBL/GenBank/DDBJ whole genome shotgun (WGS) entry which is preliminary data.</text>
</comment>
<name>A0AAU9N6V0_9ASTR</name>
<dbReference type="Proteomes" id="UP001157418">
    <property type="component" value="Unassembled WGS sequence"/>
</dbReference>
<accession>A0AAU9N6V0</accession>